<organism evidence="2 3">
    <name type="scientific">Aegilops tauschii subsp. strangulata</name>
    <name type="common">Goatgrass</name>
    <dbReference type="NCBI Taxonomy" id="200361"/>
    <lineage>
        <taxon>Eukaryota</taxon>
        <taxon>Viridiplantae</taxon>
        <taxon>Streptophyta</taxon>
        <taxon>Embryophyta</taxon>
        <taxon>Tracheophyta</taxon>
        <taxon>Spermatophyta</taxon>
        <taxon>Magnoliopsida</taxon>
        <taxon>Liliopsida</taxon>
        <taxon>Poales</taxon>
        <taxon>Poaceae</taxon>
        <taxon>BOP clade</taxon>
        <taxon>Pooideae</taxon>
        <taxon>Triticodae</taxon>
        <taxon>Triticeae</taxon>
        <taxon>Triticinae</taxon>
        <taxon>Aegilops</taxon>
    </lineage>
</organism>
<dbReference type="AlphaFoldDB" id="A0A453DIR5"/>
<keyword evidence="3" id="KW-1185">Reference proteome</keyword>
<accession>A0A453DIR5</accession>
<reference evidence="2" key="4">
    <citation type="submission" date="2019-03" db="UniProtKB">
        <authorList>
            <consortium name="EnsemblPlants"/>
        </authorList>
    </citation>
    <scope>IDENTIFICATION</scope>
</reference>
<proteinExistence type="predicted"/>
<dbReference type="EnsemblPlants" id="AET2Gv21258300.5">
    <property type="protein sequence ID" value="AET2Gv21258300.5"/>
    <property type="gene ID" value="AET2Gv21258300"/>
</dbReference>
<feature type="domain" description="At1g61320/AtMIF1 LRR" evidence="1">
    <location>
        <begin position="2"/>
        <end position="59"/>
    </location>
</feature>
<reference evidence="3" key="1">
    <citation type="journal article" date="2014" name="Science">
        <title>Ancient hybridizations among the ancestral genomes of bread wheat.</title>
        <authorList>
            <consortium name="International Wheat Genome Sequencing Consortium,"/>
            <person name="Marcussen T."/>
            <person name="Sandve S.R."/>
            <person name="Heier L."/>
            <person name="Spannagl M."/>
            <person name="Pfeifer M."/>
            <person name="Jakobsen K.S."/>
            <person name="Wulff B.B."/>
            <person name="Steuernagel B."/>
            <person name="Mayer K.F."/>
            <person name="Olsen O.A."/>
        </authorList>
    </citation>
    <scope>NUCLEOTIDE SEQUENCE [LARGE SCALE GENOMIC DNA]</scope>
    <source>
        <strain evidence="3">cv. AL8/78</strain>
    </source>
</reference>
<evidence type="ECO:0000313" key="3">
    <source>
        <dbReference type="Proteomes" id="UP000015105"/>
    </source>
</evidence>
<reference evidence="2" key="3">
    <citation type="journal article" date="2017" name="Nature">
        <title>Genome sequence of the progenitor of the wheat D genome Aegilops tauschii.</title>
        <authorList>
            <person name="Luo M.C."/>
            <person name="Gu Y.Q."/>
            <person name="Puiu D."/>
            <person name="Wang H."/>
            <person name="Twardziok S.O."/>
            <person name="Deal K.R."/>
            <person name="Huo N."/>
            <person name="Zhu T."/>
            <person name="Wang L."/>
            <person name="Wang Y."/>
            <person name="McGuire P.E."/>
            <person name="Liu S."/>
            <person name="Long H."/>
            <person name="Ramasamy R.K."/>
            <person name="Rodriguez J.C."/>
            <person name="Van S.L."/>
            <person name="Yuan L."/>
            <person name="Wang Z."/>
            <person name="Xia Z."/>
            <person name="Xiao L."/>
            <person name="Anderson O.D."/>
            <person name="Ouyang S."/>
            <person name="Liang Y."/>
            <person name="Zimin A.V."/>
            <person name="Pertea G."/>
            <person name="Qi P."/>
            <person name="Bennetzen J.L."/>
            <person name="Dai X."/>
            <person name="Dawson M.W."/>
            <person name="Muller H.G."/>
            <person name="Kugler K."/>
            <person name="Rivarola-Duarte L."/>
            <person name="Spannagl M."/>
            <person name="Mayer K.F.X."/>
            <person name="Lu F.H."/>
            <person name="Bevan M.W."/>
            <person name="Leroy P."/>
            <person name="Li P."/>
            <person name="You F.M."/>
            <person name="Sun Q."/>
            <person name="Liu Z."/>
            <person name="Lyons E."/>
            <person name="Wicker T."/>
            <person name="Salzberg S.L."/>
            <person name="Devos K.M."/>
            <person name="Dvorak J."/>
        </authorList>
    </citation>
    <scope>NUCLEOTIDE SEQUENCE [LARGE SCALE GENOMIC DNA]</scope>
    <source>
        <strain evidence="2">cv. AL8/78</strain>
    </source>
</reference>
<name>A0A453DIR5_AEGTS</name>
<sequence>TLPIKLAGLNSLSIYLEDLLFGRIFDCSSLASIFGASLSLETFISHVSNELMQHVLVFDALCPQGIRVLLS</sequence>
<dbReference type="Gramene" id="AET2Gv21258300.5">
    <property type="protein sequence ID" value="AET2Gv21258300.5"/>
    <property type="gene ID" value="AET2Gv21258300"/>
</dbReference>
<protein>
    <recommendedName>
        <fullName evidence="1">At1g61320/AtMIF1 LRR domain-containing protein</fullName>
    </recommendedName>
</protein>
<evidence type="ECO:0000259" key="1">
    <source>
        <dbReference type="Pfam" id="PF23622"/>
    </source>
</evidence>
<reference evidence="2" key="5">
    <citation type="journal article" date="2021" name="G3 (Bethesda)">
        <title>Aegilops tauschii genome assembly Aet v5.0 features greater sequence contiguity and improved annotation.</title>
        <authorList>
            <person name="Wang L."/>
            <person name="Zhu T."/>
            <person name="Rodriguez J.C."/>
            <person name="Deal K.R."/>
            <person name="Dubcovsky J."/>
            <person name="McGuire P.E."/>
            <person name="Lux T."/>
            <person name="Spannagl M."/>
            <person name="Mayer K.F.X."/>
            <person name="Baldrich P."/>
            <person name="Meyers B.C."/>
            <person name="Huo N."/>
            <person name="Gu Y.Q."/>
            <person name="Zhou H."/>
            <person name="Devos K.M."/>
            <person name="Bennetzen J.L."/>
            <person name="Unver T."/>
            <person name="Budak H."/>
            <person name="Gulick P.J."/>
            <person name="Galiba G."/>
            <person name="Kalapos B."/>
            <person name="Nelson D.R."/>
            <person name="Li P."/>
            <person name="You F.M."/>
            <person name="Luo M.C."/>
            <person name="Dvorak J."/>
        </authorList>
    </citation>
    <scope>NUCLEOTIDE SEQUENCE [LARGE SCALE GENOMIC DNA]</scope>
    <source>
        <strain evidence="2">cv. AL8/78</strain>
    </source>
</reference>
<reference evidence="3" key="2">
    <citation type="journal article" date="2017" name="Nat. Plants">
        <title>The Aegilops tauschii genome reveals multiple impacts of transposons.</title>
        <authorList>
            <person name="Zhao G."/>
            <person name="Zou C."/>
            <person name="Li K."/>
            <person name="Wang K."/>
            <person name="Li T."/>
            <person name="Gao L."/>
            <person name="Zhang X."/>
            <person name="Wang H."/>
            <person name="Yang Z."/>
            <person name="Liu X."/>
            <person name="Jiang W."/>
            <person name="Mao L."/>
            <person name="Kong X."/>
            <person name="Jiao Y."/>
            <person name="Jia J."/>
        </authorList>
    </citation>
    <scope>NUCLEOTIDE SEQUENCE [LARGE SCALE GENOMIC DNA]</scope>
    <source>
        <strain evidence="3">cv. AL8/78</strain>
    </source>
</reference>
<evidence type="ECO:0000313" key="2">
    <source>
        <dbReference type="EnsemblPlants" id="AET2Gv21258300.5"/>
    </source>
</evidence>
<dbReference type="InterPro" id="IPR055357">
    <property type="entry name" value="LRR_At1g61320_AtMIF1"/>
</dbReference>
<dbReference type="Proteomes" id="UP000015105">
    <property type="component" value="Chromosome 2D"/>
</dbReference>
<dbReference type="Pfam" id="PF23622">
    <property type="entry name" value="LRR_At1g61320_AtMIF1"/>
    <property type="match status" value="1"/>
</dbReference>